<dbReference type="AlphaFoldDB" id="A0A1Z4LM29"/>
<dbReference type="Gene3D" id="3.90.550.10">
    <property type="entry name" value="Spore Coat Polysaccharide Biosynthesis Protein SpsA, Chain A"/>
    <property type="match status" value="1"/>
</dbReference>
<reference evidence="2 3" key="1">
    <citation type="submission" date="2017-06" db="EMBL/GenBank/DDBJ databases">
        <title>Genome sequencing of cyanobaciteial culture collection at National Institute for Environmental Studies (NIES).</title>
        <authorList>
            <person name="Hirose Y."/>
            <person name="Shimura Y."/>
            <person name="Fujisawa T."/>
            <person name="Nakamura Y."/>
            <person name="Kawachi M."/>
        </authorList>
    </citation>
    <scope>NUCLEOTIDE SEQUENCE [LARGE SCALE GENOMIC DNA]</scope>
    <source>
        <strain evidence="2 3">NIES-267</strain>
    </source>
</reference>
<dbReference type="EMBL" id="AP018227">
    <property type="protein sequence ID" value="BAY82293.1"/>
    <property type="molecule type" value="Genomic_DNA"/>
</dbReference>
<dbReference type="PANTHER" id="PTHR43685">
    <property type="entry name" value="GLYCOSYLTRANSFERASE"/>
    <property type="match status" value="1"/>
</dbReference>
<dbReference type="Proteomes" id="UP000218418">
    <property type="component" value="Chromosome"/>
</dbReference>
<dbReference type="InterPro" id="IPR050834">
    <property type="entry name" value="Glycosyltransf_2"/>
</dbReference>
<keyword evidence="2" id="KW-0808">Transferase</keyword>
<dbReference type="SUPFAM" id="SSF53448">
    <property type="entry name" value="Nucleotide-diphospho-sugar transferases"/>
    <property type="match status" value="1"/>
</dbReference>
<dbReference type="InterPro" id="IPR001173">
    <property type="entry name" value="Glyco_trans_2-like"/>
</dbReference>
<name>A0A1Z4LM29_9CYAN</name>
<feature type="domain" description="Glycosyltransferase 2-like" evidence="1">
    <location>
        <begin position="4"/>
        <end position="126"/>
    </location>
</feature>
<keyword evidence="3" id="KW-1185">Reference proteome</keyword>
<dbReference type="PANTHER" id="PTHR43685:SF12">
    <property type="entry name" value="GLYCOSYL TRANSFERASE FAMILY 2"/>
    <property type="match status" value="1"/>
</dbReference>
<dbReference type="GO" id="GO:0016740">
    <property type="term" value="F:transferase activity"/>
    <property type="evidence" value="ECO:0007669"/>
    <property type="project" value="UniProtKB-KW"/>
</dbReference>
<gene>
    <name evidence="2" type="ORF">NIES267_17720</name>
</gene>
<evidence type="ECO:0000259" key="1">
    <source>
        <dbReference type="Pfam" id="PF00535"/>
    </source>
</evidence>
<dbReference type="InterPro" id="IPR029044">
    <property type="entry name" value="Nucleotide-diphossugar_trans"/>
</dbReference>
<dbReference type="OrthoDB" id="8936324at2"/>
<accession>A0A1Z4LM29</accession>
<protein>
    <submittedName>
        <fullName evidence="2">Glycosyl transferase family protein</fullName>
    </submittedName>
</protein>
<organism evidence="2 3">
    <name type="scientific">Calothrix parasitica NIES-267</name>
    <dbReference type="NCBI Taxonomy" id="1973488"/>
    <lineage>
        <taxon>Bacteria</taxon>
        <taxon>Bacillati</taxon>
        <taxon>Cyanobacteriota</taxon>
        <taxon>Cyanophyceae</taxon>
        <taxon>Nostocales</taxon>
        <taxon>Calotrichaceae</taxon>
        <taxon>Calothrix</taxon>
    </lineage>
</organism>
<sequence>MKLSVVIPCFNAASTIAAQLEALSKQQCSDTWEIIIADNGSTDETLSIVREYQQNLSNLRIVDASRTKGSAHARNVGASLALSENLAFCDADDEVTPGWVRAMIEALSKHDFVAGCSDYSKLNEPWIVKCCGVREANGIKEYIYFPYAAGNNLGIKRACHNRVGGFDETMLLLQDIDYCWRIQKIGIKLEPASNAVIYFRFRNTVKGMYRRCWRLACYDILLHQKHQQMGMPKLIKWRNLSKDAAILPLKFLVKVRDKESFVRWLLDLAWLGGHFQGCFKYNYLVF</sequence>
<evidence type="ECO:0000313" key="3">
    <source>
        <dbReference type="Proteomes" id="UP000218418"/>
    </source>
</evidence>
<evidence type="ECO:0000313" key="2">
    <source>
        <dbReference type="EMBL" id="BAY82293.1"/>
    </source>
</evidence>
<proteinExistence type="predicted"/>
<dbReference type="Pfam" id="PF00535">
    <property type="entry name" value="Glycos_transf_2"/>
    <property type="match status" value="1"/>
</dbReference>